<reference evidence="8 10" key="2">
    <citation type="submission" date="2020-05" db="EMBL/GenBank/DDBJ databases">
        <authorList>
            <person name="Zhang R."/>
        </authorList>
    </citation>
    <scope>NUCLEOTIDE SEQUENCE [LARGE SCALE GENOMIC DNA]</scope>
    <source>
        <strain evidence="8 10">DSM 28986</strain>
    </source>
</reference>
<dbReference type="GeneID" id="31676154"/>
<keyword evidence="2" id="KW-0479">Metal-binding</keyword>
<dbReference type="GO" id="GO:0051537">
    <property type="term" value="F:2 iron, 2 sulfur cluster binding"/>
    <property type="evidence" value="ECO:0007669"/>
    <property type="project" value="UniProtKB-KW"/>
</dbReference>
<protein>
    <submittedName>
        <fullName evidence="7">Dioxygenase ferredoxin reductase component</fullName>
    </submittedName>
    <submittedName>
        <fullName evidence="8">Rieske (2Fe-2S) protein</fullName>
    </submittedName>
</protein>
<evidence type="ECO:0000256" key="1">
    <source>
        <dbReference type="ARBA" id="ARBA00022714"/>
    </source>
</evidence>
<dbReference type="KEGG" id="fai:FAD_0650"/>
<keyword evidence="1" id="KW-0001">2Fe-2S</keyword>
<evidence type="ECO:0000313" key="7">
    <source>
        <dbReference type="EMBL" id="ARD84560.1"/>
    </source>
</evidence>
<evidence type="ECO:0000313" key="9">
    <source>
        <dbReference type="Proteomes" id="UP000192050"/>
    </source>
</evidence>
<dbReference type="PANTHER" id="PTHR21496:SF0">
    <property type="entry name" value="RIESKE DOMAIN-CONTAINING PROTEIN"/>
    <property type="match status" value="1"/>
</dbReference>
<dbReference type="InterPro" id="IPR017941">
    <property type="entry name" value="Rieske_2Fe-2S"/>
</dbReference>
<dbReference type="Proteomes" id="UP000546917">
    <property type="component" value="Unassembled WGS sequence"/>
</dbReference>
<evidence type="ECO:0000256" key="4">
    <source>
        <dbReference type="ARBA" id="ARBA00023014"/>
    </source>
</evidence>
<gene>
    <name evidence="7" type="ORF">FAD_0650</name>
    <name evidence="8" type="ORF">HLB00_03635</name>
</gene>
<dbReference type="Pfam" id="PF00355">
    <property type="entry name" value="Rieske"/>
    <property type="match status" value="1"/>
</dbReference>
<dbReference type="AlphaFoldDB" id="A0A1V0N321"/>
<dbReference type="Gene3D" id="2.102.10.10">
    <property type="entry name" value="Rieske [2Fe-2S] iron-sulphur domain"/>
    <property type="match status" value="1"/>
</dbReference>
<evidence type="ECO:0000259" key="6">
    <source>
        <dbReference type="PROSITE" id="PS51296"/>
    </source>
</evidence>
<dbReference type="EMBL" id="JABGBP010000115">
    <property type="protein sequence ID" value="NOL59924.1"/>
    <property type="molecule type" value="Genomic_DNA"/>
</dbReference>
<dbReference type="GO" id="GO:0046872">
    <property type="term" value="F:metal ion binding"/>
    <property type="evidence" value="ECO:0007669"/>
    <property type="project" value="UniProtKB-KW"/>
</dbReference>
<dbReference type="GO" id="GO:0051213">
    <property type="term" value="F:dioxygenase activity"/>
    <property type="evidence" value="ECO:0007669"/>
    <property type="project" value="UniProtKB-KW"/>
</dbReference>
<comment type="cofactor">
    <cofactor evidence="5">
        <name>[2Fe-2S] cluster</name>
        <dbReference type="ChEBI" id="CHEBI:190135"/>
    </cofactor>
</comment>
<dbReference type="OrthoDB" id="6837at2157"/>
<evidence type="ECO:0000313" key="8">
    <source>
        <dbReference type="EMBL" id="NOL59924.1"/>
    </source>
</evidence>
<dbReference type="InterPro" id="IPR036922">
    <property type="entry name" value="Rieske_2Fe-2S_sf"/>
</dbReference>
<dbReference type="CDD" id="cd03467">
    <property type="entry name" value="Rieske"/>
    <property type="match status" value="1"/>
</dbReference>
<dbReference type="PANTHER" id="PTHR21496">
    <property type="entry name" value="FERREDOXIN-RELATED"/>
    <property type="match status" value="1"/>
</dbReference>
<dbReference type="EMBL" id="CP015363">
    <property type="protein sequence ID" value="ARD84560.1"/>
    <property type="molecule type" value="Genomic_DNA"/>
</dbReference>
<sequence>MESKPLCKTTEIEEGKSREFEVGNKKILVSNVGGKFYAIDALCSHMGGDLGKGKSEGHDVICPKHHARFNVQTGKVDKNINGFFKAMTRKEATDLKSYEVKENDGELSVEL</sequence>
<evidence type="ECO:0000256" key="2">
    <source>
        <dbReference type="ARBA" id="ARBA00022723"/>
    </source>
</evidence>
<evidence type="ECO:0000256" key="3">
    <source>
        <dbReference type="ARBA" id="ARBA00023004"/>
    </source>
</evidence>
<dbReference type="SUPFAM" id="SSF50022">
    <property type="entry name" value="ISP domain"/>
    <property type="match status" value="1"/>
</dbReference>
<dbReference type="Proteomes" id="UP000192050">
    <property type="component" value="Chromosome"/>
</dbReference>
<reference evidence="7 9" key="1">
    <citation type="submission" date="2011-10" db="EMBL/GenBank/DDBJ databases">
        <title>Metabolic and evolutionary patterns in the extreme acidophile Ferroplasma acidiphilum.</title>
        <authorList>
            <person name="Golyshina O.V."/>
            <person name="Kozyavkin S.A."/>
            <person name="Tatusov R.L."/>
            <person name="Slesarev A.I."/>
            <person name="Golyshin P.N."/>
        </authorList>
    </citation>
    <scope>NUCLEOTIDE SEQUENCE [LARGE SCALE GENOMIC DNA]</scope>
    <source>
        <strain evidence="7">Berkeley</strain>
        <strain evidence="9">Y</strain>
    </source>
</reference>
<name>A0A1V0N321_9ARCH</name>
<dbReference type="STRING" id="74969.FAD_0650"/>
<dbReference type="RefSeq" id="WP_009887709.1">
    <property type="nucleotide sequence ID" value="NZ_CP015363.1"/>
</dbReference>
<evidence type="ECO:0000313" key="10">
    <source>
        <dbReference type="Proteomes" id="UP000546917"/>
    </source>
</evidence>
<proteinExistence type="predicted"/>
<keyword evidence="9" id="KW-1185">Reference proteome</keyword>
<dbReference type="GeneID" id="16025860"/>
<keyword evidence="3" id="KW-0408">Iron</keyword>
<feature type="domain" description="Rieske" evidence="6">
    <location>
        <begin position="4"/>
        <end position="109"/>
    </location>
</feature>
<dbReference type="PROSITE" id="PS51296">
    <property type="entry name" value="RIESKE"/>
    <property type="match status" value="1"/>
</dbReference>
<keyword evidence="4" id="KW-0411">Iron-sulfur</keyword>
<organism evidence="7 9">
    <name type="scientific">Ferroplasma acidiphilum</name>
    <dbReference type="NCBI Taxonomy" id="74969"/>
    <lineage>
        <taxon>Archaea</taxon>
        <taxon>Methanobacteriati</taxon>
        <taxon>Thermoplasmatota</taxon>
        <taxon>Thermoplasmata</taxon>
        <taxon>Thermoplasmatales</taxon>
        <taxon>Ferroplasmaceae</taxon>
        <taxon>Ferroplasma</taxon>
    </lineage>
</organism>
<evidence type="ECO:0000256" key="5">
    <source>
        <dbReference type="ARBA" id="ARBA00034078"/>
    </source>
</evidence>
<keyword evidence="7" id="KW-0223">Dioxygenase</keyword>
<accession>A0A1V0N321</accession>
<keyword evidence="7" id="KW-0560">Oxidoreductase</keyword>